<dbReference type="PANTHER" id="PTHR38445:SF7">
    <property type="entry name" value="GNTR-FAMILY TRANSCRIPTIONAL REGULATOR"/>
    <property type="match status" value="1"/>
</dbReference>
<evidence type="ECO:0000256" key="1">
    <source>
        <dbReference type="ARBA" id="ARBA00023015"/>
    </source>
</evidence>
<evidence type="ECO:0000259" key="4">
    <source>
        <dbReference type="PROSITE" id="PS50949"/>
    </source>
</evidence>
<dbReference type="GeneID" id="93094198"/>
<keyword evidence="2" id="KW-0238">DNA-binding</keyword>
<dbReference type="SUPFAM" id="SSF46785">
    <property type="entry name" value="Winged helix' DNA-binding domain"/>
    <property type="match status" value="1"/>
</dbReference>
<dbReference type="Proteomes" id="UP000029082">
    <property type="component" value="Unassembled WGS sequence"/>
</dbReference>
<gene>
    <name evidence="5" type="ORF">BMON_0004</name>
</gene>
<organism evidence="5 6">
    <name type="scientific">Bifidobacterium mongoliense DSM 21395</name>
    <dbReference type="NCBI Taxonomy" id="1437603"/>
    <lineage>
        <taxon>Bacteria</taxon>
        <taxon>Bacillati</taxon>
        <taxon>Actinomycetota</taxon>
        <taxon>Actinomycetes</taxon>
        <taxon>Bifidobacteriales</taxon>
        <taxon>Bifidobacteriaceae</taxon>
        <taxon>Bifidobacterium</taxon>
    </lineage>
</organism>
<feature type="domain" description="HTH gntR-type" evidence="4">
    <location>
        <begin position="11"/>
        <end position="79"/>
    </location>
</feature>
<dbReference type="InterPro" id="IPR036388">
    <property type="entry name" value="WH-like_DNA-bd_sf"/>
</dbReference>
<accession>A0A087CA37</accession>
<proteinExistence type="predicted"/>
<dbReference type="Gene3D" id="1.10.10.10">
    <property type="entry name" value="Winged helix-like DNA-binding domain superfamily/Winged helix DNA-binding domain"/>
    <property type="match status" value="1"/>
</dbReference>
<protein>
    <submittedName>
        <fullName evidence="5">Transcriptional regulator</fullName>
    </submittedName>
</protein>
<dbReference type="RefSeq" id="WP_033512235.1">
    <property type="nucleotide sequence ID" value="NZ_JDUO01000003.1"/>
</dbReference>
<dbReference type="CDD" id="cd07377">
    <property type="entry name" value="WHTH_GntR"/>
    <property type="match status" value="1"/>
</dbReference>
<comment type="caution">
    <text evidence="5">The sequence shown here is derived from an EMBL/GenBank/DDBJ whole genome shotgun (WGS) entry which is preliminary data.</text>
</comment>
<dbReference type="EMBL" id="JGZE01000001">
    <property type="protein sequence ID" value="KFI80137.1"/>
    <property type="molecule type" value="Genomic_DNA"/>
</dbReference>
<dbReference type="AlphaFoldDB" id="A0A087CA37"/>
<dbReference type="PANTHER" id="PTHR38445">
    <property type="entry name" value="HTH-TYPE TRANSCRIPTIONAL REPRESSOR YTRA"/>
    <property type="match status" value="1"/>
</dbReference>
<evidence type="ECO:0000313" key="6">
    <source>
        <dbReference type="Proteomes" id="UP000029082"/>
    </source>
</evidence>
<dbReference type="GO" id="GO:0003700">
    <property type="term" value="F:DNA-binding transcription factor activity"/>
    <property type="evidence" value="ECO:0007669"/>
    <property type="project" value="InterPro"/>
</dbReference>
<keyword evidence="1" id="KW-0805">Transcription regulation</keyword>
<sequence>MRLSISKTSGTAIYEQIARQIRAAILSGELASGQALPSLRETARRLHVSVLTVSKAYARLAEEGLVRNVQGKGSFVMPRGNRIMRRSAERRIKGLLAQASGLAKDGGIGLLDLLGMLETSYDAAPAPPSGRAES</sequence>
<dbReference type="STRING" id="1437603.GCA_000771525_01074"/>
<evidence type="ECO:0000313" key="5">
    <source>
        <dbReference type="EMBL" id="KFI80137.1"/>
    </source>
</evidence>
<dbReference type="InterPro" id="IPR036390">
    <property type="entry name" value="WH_DNA-bd_sf"/>
</dbReference>
<evidence type="ECO:0000256" key="3">
    <source>
        <dbReference type="ARBA" id="ARBA00023163"/>
    </source>
</evidence>
<evidence type="ECO:0000256" key="2">
    <source>
        <dbReference type="ARBA" id="ARBA00023125"/>
    </source>
</evidence>
<keyword evidence="6" id="KW-1185">Reference proteome</keyword>
<dbReference type="eggNOG" id="COG1725">
    <property type="taxonomic scope" value="Bacteria"/>
</dbReference>
<dbReference type="PROSITE" id="PS50949">
    <property type="entry name" value="HTH_GNTR"/>
    <property type="match status" value="1"/>
</dbReference>
<dbReference type="GO" id="GO:0003677">
    <property type="term" value="F:DNA binding"/>
    <property type="evidence" value="ECO:0007669"/>
    <property type="project" value="UniProtKB-KW"/>
</dbReference>
<reference evidence="5 6" key="1">
    <citation type="submission" date="2014-03" db="EMBL/GenBank/DDBJ databases">
        <title>Genomics of Bifidobacteria.</title>
        <authorList>
            <person name="Ventura M."/>
            <person name="Milani C."/>
            <person name="Lugli G.A."/>
        </authorList>
    </citation>
    <scope>NUCLEOTIDE SEQUENCE [LARGE SCALE GENOMIC DNA]</scope>
    <source>
        <strain evidence="5 6">DSM 21395</strain>
    </source>
</reference>
<dbReference type="SMART" id="SM00345">
    <property type="entry name" value="HTH_GNTR"/>
    <property type="match status" value="1"/>
</dbReference>
<name>A0A087CA37_9BIFI</name>
<dbReference type="Pfam" id="PF00392">
    <property type="entry name" value="GntR"/>
    <property type="match status" value="1"/>
</dbReference>
<dbReference type="InterPro" id="IPR000524">
    <property type="entry name" value="Tscrpt_reg_HTH_GntR"/>
</dbReference>
<keyword evidence="3" id="KW-0804">Transcription</keyword>
<dbReference type="OrthoDB" id="4307011at2"/>